<evidence type="ECO:0000313" key="1">
    <source>
        <dbReference type="EMBL" id="GAX47309.1"/>
    </source>
</evidence>
<organism evidence="1 2">
    <name type="scientific">Pseudolactococcus reticulitermitis</name>
    <dbReference type="NCBI Taxonomy" id="2025039"/>
    <lineage>
        <taxon>Bacteria</taxon>
        <taxon>Bacillati</taxon>
        <taxon>Bacillota</taxon>
        <taxon>Bacilli</taxon>
        <taxon>Lactobacillales</taxon>
        <taxon>Streptococcaceae</taxon>
        <taxon>Pseudolactococcus</taxon>
    </lineage>
</organism>
<evidence type="ECO:0000313" key="2">
    <source>
        <dbReference type="Proteomes" id="UP000218689"/>
    </source>
</evidence>
<dbReference type="EMBL" id="BEDT01000002">
    <property type="protein sequence ID" value="GAX47309.1"/>
    <property type="molecule type" value="Genomic_DNA"/>
</dbReference>
<name>A0A224WYX9_9LACT</name>
<keyword evidence="2" id="KW-1185">Reference proteome</keyword>
<dbReference type="Proteomes" id="UP000218689">
    <property type="component" value="Unassembled WGS sequence"/>
</dbReference>
<accession>A0A224WYX9</accession>
<reference evidence="2" key="1">
    <citation type="submission" date="2017-08" db="EMBL/GenBank/DDBJ databases">
        <title>Draft genome sequence of Lactococcus sp. strain Rs-Y01, isolated from the gut of the lower termite Reticulitermes speratus.</title>
        <authorList>
            <person name="Ohkuma M."/>
            <person name="Yuki M."/>
        </authorList>
    </citation>
    <scope>NUCLEOTIDE SEQUENCE [LARGE SCALE GENOMIC DNA]</scope>
    <source>
        <strain evidence="2">Rs-Y01</strain>
    </source>
</reference>
<dbReference type="OrthoDB" id="9769319at2"/>
<protein>
    <submittedName>
        <fullName evidence="1">Uncharacterized protein</fullName>
    </submittedName>
</protein>
<dbReference type="AlphaFoldDB" id="A0A224WYX9"/>
<proteinExistence type="predicted"/>
<dbReference type="RefSeq" id="WP_094784369.1">
    <property type="nucleotide sequence ID" value="NZ_BEDT01000002.1"/>
</dbReference>
<comment type="caution">
    <text evidence="1">The sequence shown here is derived from an EMBL/GenBank/DDBJ whole genome shotgun (WGS) entry which is preliminary data.</text>
</comment>
<gene>
    <name evidence="1" type="ORF">RsY01_908</name>
</gene>
<sequence>MEIKVLTDFVDFSVNRTRHVGEVFEVTEERFSELNAALPDFVEKFGEGVAEKDDVPKKNGKKSAAKK</sequence>